<dbReference type="PANTHER" id="PTHR41913:SF1">
    <property type="entry name" value="DUF1684 DOMAIN-CONTAINING PROTEIN"/>
    <property type="match status" value="1"/>
</dbReference>
<protein>
    <submittedName>
        <fullName evidence="1">DUF1684 domain-containing protein</fullName>
    </submittedName>
</protein>
<accession>A0ABW1JFZ5</accession>
<dbReference type="RefSeq" id="WP_345715190.1">
    <property type="nucleotide sequence ID" value="NZ_BAABFP010000002.1"/>
</dbReference>
<gene>
    <name evidence="1" type="ORF">ACFQDO_13370</name>
</gene>
<dbReference type="EMBL" id="JBHSRD010000004">
    <property type="protein sequence ID" value="MFC6008119.1"/>
    <property type="molecule type" value="Genomic_DNA"/>
</dbReference>
<name>A0ABW1JFZ5_9ACTN</name>
<organism evidence="1 2">
    <name type="scientific">Angustibacter luteus</name>
    <dbReference type="NCBI Taxonomy" id="658456"/>
    <lineage>
        <taxon>Bacteria</taxon>
        <taxon>Bacillati</taxon>
        <taxon>Actinomycetota</taxon>
        <taxon>Actinomycetes</taxon>
        <taxon>Kineosporiales</taxon>
        <taxon>Kineosporiaceae</taxon>
    </lineage>
</organism>
<dbReference type="InterPro" id="IPR012467">
    <property type="entry name" value="DUF1684"/>
</dbReference>
<reference evidence="2" key="1">
    <citation type="journal article" date="2019" name="Int. J. Syst. Evol. Microbiol.">
        <title>The Global Catalogue of Microorganisms (GCM) 10K type strain sequencing project: providing services to taxonomists for standard genome sequencing and annotation.</title>
        <authorList>
            <consortium name="The Broad Institute Genomics Platform"/>
            <consortium name="The Broad Institute Genome Sequencing Center for Infectious Disease"/>
            <person name="Wu L."/>
            <person name="Ma J."/>
        </authorList>
    </citation>
    <scope>NUCLEOTIDE SEQUENCE [LARGE SCALE GENOMIC DNA]</scope>
    <source>
        <strain evidence="2">KACC 14249</strain>
    </source>
</reference>
<dbReference type="PANTHER" id="PTHR41913">
    <property type="entry name" value="DUF1684 DOMAIN-CONTAINING PROTEIN"/>
    <property type="match status" value="1"/>
</dbReference>
<keyword evidence="2" id="KW-1185">Reference proteome</keyword>
<dbReference type="Proteomes" id="UP001596189">
    <property type="component" value="Unassembled WGS sequence"/>
</dbReference>
<dbReference type="Pfam" id="PF07920">
    <property type="entry name" value="DUF1684"/>
    <property type="match status" value="1"/>
</dbReference>
<sequence length="269" mass="28755">MSTGDAVSGWDDWRQARLDRLRGPSSPLALTGTHWFDDELTLDGVPGHWVAGGSGGSGGVTLAASATDDVRVDGELLDGTAAIVSDLALTPSDVRAGPLRLRLIDRDGVLAVRVYDPAGPAASGFSGLDVFHFDPSWVLPARFEPFEATRQVVVPNADGVDRPLPLGGTVTFARHGTEINLQVEVDEETGEMQAVFADLTSRSPDPDRRAYRFRFVNFPPPDADGATVADLNQAFLPPCAFNEFFVCPFPPPGNTVDLAVEAGERAARW</sequence>
<evidence type="ECO:0000313" key="1">
    <source>
        <dbReference type="EMBL" id="MFC6008119.1"/>
    </source>
</evidence>
<evidence type="ECO:0000313" key="2">
    <source>
        <dbReference type="Proteomes" id="UP001596189"/>
    </source>
</evidence>
<proteinExistence type="predicted"/>
<comment type="caution">
    <text evidence="1">The sequence shown here is derived from an EMBL/GenBank/DDBJ whole genome shotgun (WGS) entry which is preliminary data.</text>
</comment>